<dbReference type="GO" id="GO:0030833">
    <property type="term" value="P:regulation of actin filament polymerization"/>
    <property type="evidence" value="ECO:0007669"/>
    <property type="project" value="InterPro"/>
</dbReference>
<dbReference type="Pfam" id="PF00076">
    <property type="entry name" value="RRM_1"/>
    <property type="match status" value="1"/>
</dbReference>
<dbReference type="GO" id="GO:0005737">
    <property type="term" value="C:cytoplasm"/>
    <property type="evidence" value="ECO:0007669"/>
    <property type="project" value="UniProtKB-ARBA"/>
</dbReference>
<dbReference type="CDD" id="cd12418">
    <property type="entry name" value="RRM_Aly_REF_like"/>
    <property type="match status" value="1"/>
</dbReference>
<dbReference type="Pfam" id="PF13865">
    <property type="entry name" value="FoP_duplication"/>
    <property type="match status" value="1"/>
</dbReference>
<feature type="region of interest" description="Disordered" evidence="3">
    <location>
        <begin position="1271"/>
        <end position="1343"/>
    </location>
</feature>
<dbReference type="GO" id="GO:0003723">
    <property type="term" value="F:RNA binding"/>
    <property type="evidence" value="ECO:0007669"/>
    <property type="project" value="UniProtKB-UniRule"/>
</dbReference>
<dbReference type="PRINTS" id="PR01698">
    <property type="entry name" value="CYTOFMRPINTP"/>
</dbReference>
<dbReference type="SUPFAM" id="SSF54928">
    <property type="entry name" value="RNA-binding domain, RBD"/>
    <property type="match status" value="1"/>
</dbReference>
<dbReference type="InterPro" id="IPR009828">
    <property type="entry name" value="CYRIA/CYRIB_Rac1-bd"/>
</dbReference>
<dbReference type="PANTHER" id="PTHR12195">
    <property type="entry name" value="CYTOPLASMIC FMR1-INTERACTING PROTEIN-RELATED"/>
    <property type="match status" value="1"/>
</dbReference>
<dbReference type="SMART" id="SM00360">
    <property type="entry name" value="RRM"/>
    <property type="match status" value="1"/>
</dbReference>
<gene>
    <name evidence="5" type="primary">CYFIP2</name>
    <name evidence="5" type="ORF">HK099_003148</name>
</gene>
<feature type="region of interest" description="Disordered" evidence="3">
    <location>
        <begin position="1143"/>
        <end position="1190"/>
    </location>
</feature>
<protein>
    <submittedName>
        <fullName evidence="5">Cytoplasmic FMR1-interacting protein 2</fullName>
    </submittedName>
</protein>
<dbReference type="InterPro" id="IPR000504">
    <property type="entry name" value="RRM_dom"/>
</dbReference>
<feature type="domain" description="RRM" evidence="4">
    <location>
        <begin position="1190"/>
        <end position="1267"/>
    </location>
</feature>
<proteinExistence type="predicted"/>
<dbReference type="SMART" id="SM01218">
    <property type="entry name" value="FoP_duplication"/>
    <property type="match status" value="1"/>
</dbReference>
<dbReference type="Pfam" id="PF05994">
    <property type="entry name" value="FragX_IP"/>
    <property type="match status" value="2"/>
</dbReference>
<evidence type="ECO:0000313" key="6">
    <source>
        <dbReference type="Proteomes" id="UP001211065"/>
    </source>
</evidence>
<feature type="compositionally biased region" description="Basic residues" evidence="3">
    <location>
        <begin position="1151"/>
        <end position="1165"/>
    </location>
</feature>
<name>A0AAD5U3M5_9FUNG</name>
<organism evidence="5 6">
    <name type="scientific">Clydaea vesicula</name>
    <dbReference type="NCBI Taxonomy" id="447962"/>
    <lineage>
        <taxon>Eukaryota</taxon>
        <taxon>Fungi</taxon>
        <taxon>Fungi incertae sedis</taxon>
        <taxon>Chytridiomycota</taxon>
        <taxon>Chytridiomycota incertae sedis</taxon>
        <taxon>Chytridiomycetes</taxon>
        <taxon>Lobulomycetales</taxon>
        <taxon>Lobulomycetaceae</taxon>
        <taxon>Clydaea</taxon>
    </lineage>
</organism>
<evidence type="ECO:0000256" key="2">
    <source>
        <dbReference type="PROSITE-ProRule" id="PRU00176"/>
    </source>
</evidence>
<dbReference type="InterPro" id="IPR008081">
    <property type="entry name" value="Cytoplasmic_FMR1-int"/>
</dbReference>
<evidence type="ECO:0000256" key="3">
    <source>
        <dbReference type="SAM" id="MobiDB-lite"/>
    </source>
</evidence>
<dbReference type="InterPro" id="IPR025715">
    <property type="entry name" value="FoP_C"/>
</dbReference>
<keyword evidence="1 2" id="KW-0694">RNA-binding</keyword>
<keyword evidence="6" id="KW-1185">Reference proteome</keyword>
<evidence type="ECO:0000256" key="1">
    <source>
        <dbReference type="ARBA" id="ARBA00022884"/>
    </source>
</evidence>
<dbReference type="InterPro" id="IPR035979">
    <property type="entry name" value="RBD_domain_sf"/>
</dbReference>
<evidence type="ECO:0000313" key="5">
    <source>
        <dbReference type="EMBL" id="KAJ3221758.1"/>
    </source>
</evidence>
<dbReference type="EMBL" id="JADGJW010000210">
    <property type="protein sequence ID" value="KAJ3221758.1"/>
    <property type="molecule type" value="Genomic_DNA"/>
</dbReference>
<dbReference type="PROSITE" id="PS50102">
    <property type="entry name" value="RRM"/>
    <property type="match status" value="1"/>
</dbReference>
<reference evidence="5" key="1">
    <citation type="submission" date="2020-05" db="EMBL/GenBank/DDBJ databases">
        <title>Phylogenomic resolution of chytrid fungi.</title>
        <authorList>
            <person name="Stajich J.E."/>
            <person name="Amses K."/>
            <person name="Simmons R."/>
            <person name="Seto K."/>
            <person name="Myers J."/>
            <person name="Bonds A."/>
            <person name="Quandt C.A."/>
            <person name="Barry K."/>
            <person name="Liu P."/>
            <person name="Grigoriev I."/>
            <person name="Longcore J.E."/>
            <person name="James T.Y."/>
        </authorList>
    </citation>
    <scope>NUCLEOTIDE SEQUENCE</scope>
    <source>
        <strain evidence="5">JEL0476</strain>
    </source>
</reference>
<dbReference type="Proteomes" id="UP001211065">
    <property type="component" value="Unassembled WGS sequence"/>
</dbReference>
<sequence length="1343" mass="152490">MDSSSIIYLNFSDSQIYDADQFYSDPGKSDFKPYKYFLKELGHIATLNDLLSDGKNLVSRLYSYRSCIRGIPQSNAQNNESKEELALQIFEVMKPEISKMKDFMIFRDHAVQCISDVLTSIIPDIKEKDVFSSTEFLLTLATVLDLFVVLDAMKNIKGSMNNDLSIYRRNATQLPRKLAEDDAAQIHKLIIFLGSQDQFSLELKKALAAIPQSDDVLVEVVNACADCLENKRYILSEKKHAYLKAVAFGLYLLDGDIDEKDINKKKKIKLDRLGKLMKSTPIVPLYADSPISLSHIFSKAPHIGQGKWDLTEIEDKGSLQKSYSLSTYSEEFRAIYVEYVANFTQTTICLEAKYLNCASYSNDDSYLIYQLILEGVKFLANCTTKSAFKYANPISIESNLPMLENAIPYELAVKYNYSLEDKRALIEFLSIIKNLSDLILNLDAKVYEALNSYMYREIQDFAQVNISEFICHATKKKRGIVRVAQEISSDIFLEEKLSNSTTSATKKKFTSELKQRKSPFSLTQLHFLKTYLDYGFSDKSKGMKGGLMKEKDFKDYQVAEVQKFFDFCLYFPCMMDLKGAVEKCVDVSDLWYKEFYLEISKQIQFPISMSLPWILAEYCLDSFNPEMFSNIFVIFDIYNDVAKSTMYNLNSQYIYDEVVAEVNLCFDVLIFKISQRIFSHFKKHASFKLLSADQIEELKNSSDVSKENMLSCFDVILKKKSFDLLGRSINVSEVISQMMNQYIRKSIDIAITRFEGSSLNNIMELHTLLKSTKMTHEMLSELLTLDSFADILAEVDERLALHSNGGRIAQHIIQEFIDDFIPNSAFNSTTNRCAVEFVEPLIRPAQIKFPPMYSFGSKSLTVAFHAQHQISETLSDYIYAIQKGTPTTLKLPIFEYGAAGAFEYFNAHFKPLIHYKDLKSEVLQTFREIGNSILVVRALQNVANMDCSYKKVRTDSLFNNTSSLSSFMSLKQKYLPDNDLKHLQKDNTLLNQFLKKLKTTLNELNKIWLNPPQLPNSAESENSKNPGSLVDNPRAFYKTWSALQFAFCYTGSDGCVTNRCTILHCLDQVKLFNTFDYNNHVISVHKAEKKSTNVLNQPVVSMQNPQINSSTNAEFNQFLEVAFFIKDQNEEILDFLEKQDPLNPTSLNKSKSARRGGRGGNHGRSRNSAPYQRPQRDNRPPLTTASSGPTKILVSNLGFHVTSEDAKELFSQIGAVKQVILNFNEQGRSTGTATVIYQNGKDAARAVSEYHNRTLDGRAMKIELLVNPDSVASLGRDNSSRPRRDDSRTGEKRGGRGGFRGGRFRRGGSFGGDRKAKPTKTAGELDAEMESYMKDEEMVDAAA</sequence>
<dbReference type="GO" id="GO:0031267">
    <property type="term" value="F:small GTPase binding"/>
    <property type="evidence" value="ECO:0007669"/>
    <property type="project" value="InterPro"/>
</dbReference>
<comment type="caution">
    <text evidence="5">The sequence shown here is derived from an EMBL/GenBank/DDBJ whole genome shotgun (WGS) entry which is preliminary data.</text>
</comment>
<dbReference type="Gene3D" id="3.30.70.330">
    <property type="match status" value="1"/>
</dbReference>
<dbReference type="PIRSF" id="PIRSF008153">
    <property type="entry name" value="FMR1_interacting"/>
    <property type="match status" value="1"/>
</dbReference>
<dbReference type="InterPro" id="IPR012677">
    <property type="entry name" value="Nucleotide-bd_a/b_plait_sf"/>
</dbReference>
<dbReference type="Pfam" id="PF07159">
    <property type="entry name" value="CYRIA-B_Rac1-bd"/>
    <property type="match status" value="1"/>
</dbReference>
<evidence type="ECO:0000259" key="4">
    <source>
        <dbReference type="PROSITE" id="PS50102"/>
    </source>
</evidence>
<feature type="compositionally biased region" description="Basic and acidic residues" evidence="3">
    <location>
        <begin position="1278"/>
        <end position="1294"/>
    </location>
</feature>
<accession>A0AAD5U3M5</accession>